<dbReference type="Pfam" id="PF00990">
    <property type="entry name" value="GGDEF"/>
    <property type="match status" value="1"/>
</dbReference>
<dbReference type="SUPFAM" id="SSF141868">
    <property type="entry name" value="EAL domain-like"/>
    <property type="match status" value="1"/>
</dbReference>
<dbReference type="SMART" id="SM00091">
    <property type="entry name" value="PAS"/>
    <property type="match status" value="1"/>
</dbReference>
<dbReference type="InterPro" id="IPR013655">
    <property type="entry name" value="PAS_fold_3"/>
</dbReference>
<dbReference type="SUPFAM" id="SSF55073">
    <property type="entry name" value="Nucleotide cyclase"/>
    <property type="match status" value="1"/>
</dbReference>
<evidence type="ECO:0000259" key="3">
    <source>
        <dbReference type="PROSITE" id="PS50883"/>
    </source>
</evidence>
<dbReference type="Proteomes" id="UP001138997">
    <property type="component" value="Unassembled WGS sequence"/>
</dbReference>
<dbReference type="PANTHER" id="PTHR44757:SF2">
    <property type="entry name" value="BIOFILM ARCHITECTURE MAINTENANCE PROTEIN MBAA"/>
    <property type="match status" value="1"/>
</dbReference>
<dbReference type="NCBIfam" id="TIGR00254">
    <property type="entry name" value="GGDEF"/>
    <property type="match status" value="1"/>
</dbReference>
<organism evidence="5 6">
    <name type="scientific">Kineosporia babensis</name>
    <dbReference type="NCBI Taxonomy" id="499548"/>
    <lineage>
        <taxon>Bacteria</taxon>
        <taxon>Bacillati</taxon>
        <taxon>Actinomycetota</taxon>
        <taxon>Actinomycetes</taxon>
        <taxon>Kineosporiales</taxon>
        <taxon>Kineosporiaceae</taxon>
        <taxon>Kineosporia</taxon>
    </lineage>
</organism>
<dbReference type="AlphaFoldDB" id="A0A9X1SVH6"/>
<evidence type="ECO:0000259" key="4">
    <source>
        <dbReference type="PROSITE" id="PS50887"/>
    </source>
</evidence>
<dbReference type="PROSITE" id="PS50112">
    <property type="entry name" value="PAS"/>
    <property type="match status" value="1"/>
</dbReference>
<reference evidence="5" key="1">
    <citation type="submission" date="2021-11" db="EMBL/GenBank/DDBJ databases">
        <title>Streptomyces corallinus and Kineosporia corallina sp. nov., two new coral-derived marine actinobacteria.</title>
        <authorList>
            <person name="Buangrab K."/>
            <person name="Sutthacheep M."/>
            <person name="Yeemin T."/>
            <person name="Harunari E."/>
            <person name="Igarashi Y."/>
            <person name="Sripreechasak P."/>
            <person name="Kanchanasin P."/>
            <person name="Tanasupawat S."/>
            <person name="Phongsopitanun W."/>
        </authorList>
    </citation>
    <scope>NUCLEOTIDE SEQUENCE</scope>
    <source>
        <strain evidence="5">JCM 31032</strain>
    </source>
</reference>
<dbReference type="Gene3D" id="3.30.450.20">
    <property type="entry name" value="PAS domain"/>
    <property type="match status" value="1"/>
</dbReference>
<dbReference type="InterPro" id="IPR035965">
    <property type="entry name" value="PAS-like_dom_sf"/>
</dbReference>
<sequence length="738" mass="79205">MTATSAENETLAHYAEPAIQLDGRAGVLELDGVFRRRPALACVVVHTEHGPKVVDRSWFEAWVTGRLGYGRAVHSRTRLQDIAFPESLVLGADTTVEAAALAIIDGQGRVIANNIGVSGPQNAISTVRTTAVIAGLYQRYAFQAVHDPLTGLHNRMFLTEHLRRHGSAAVPAALYIDLDRFKDVNDRFGHAAGDQVLVEFARRLQALAGPGDLVIRLGGDEFVVLLAGGHDPALTRASAERVVAEAARPFVISVEQVGVTVQLGASVGVASAGRARHCAVAPDQLLTEADMAMYQAKSMGRGRLFHYDEQILAEREAPATTHARHDLERRLRQALAEQALELHYQPLLELGSGRVGAVEALARWHDPVLGPVTPGEFIAVAEESGLIVDLGRWALAQACHDAAGWAAGPSVAVNVSAVQLAQRSFITDVTDALAGSGLPPSRLCLEITETAAIADLCETARRLNELRAMGVTVALDDFGTGHSSLTMLRRLPVSVVKIDKSFTGRITDDAADATLVRLVTDAAHVLGMTVCAEGIETAEQAAQLAAMGCDLVQGWLIAPAQPGPQALAAWLRRHDAGEGHPQPAPLPLGASDELVLVADSEGRLSYVGGASLSVLGRRAEEMLGTSVLAMIHPDDLDRIRAKGLPAHDRNGTTYRFRARDGSYRWLLCRTRRVASGSEGRWQLMLACRDVTRSAEAEQALADLRSHLHTIGVDEELSRTAWVPVIPASRSRRATNDHR</sequence>
<dbReference type="InterPro" id="IPR001633">
    <property type="entry name" value="EAL_dom"/>
</dbReference>
<dbReference type="InterPro" id="IPR000700">
    <property type="entry name" value="PAS-assoc_C"/>
</dbReference>
<accession>A0A9X1SVH6</accession>
<dbReference type="CDD" id="cd01948">
    <property type="entry name" value="EAL"/>
    <property type="match status" value="1"/>
</dbReference>
<gene>
    <name evidence="5" type="ORF">LR394_18235</name>
</gene>
<dbReference type="PANTHER" id="PTHR44757">
    <property type="entry name" value="DIGUANYLATE CYCLASE DGCP"/>
    <property type="match status" value="1"/>
</dbReference>
<evidence type="ECO:0000259" key="2">
    <source>
        <dbReference type="PROSITE" id="PS50113"/>
    </source>
</evidence>
<dbReference type="SUPFAM" id="SSF55785">
    <property type="entry name" value="PYP-like sensor domain (PAS domain)"/>
    <property type="match status" value="1"/>
</dbReference>
<feature type="domain" description="PAC" evidence="2">
    <location>
        <begin position="650"/>
        <end position="702"/>
    </location>
</feature>
<dbReference type="PROSITE" id="PS50113">
    <property type="entry name" value="PAC"/>
    <property type="match status" value="1"/>
</dbReference>
<dbReference type="InterPro" id="IPR035919">
    <property type="entry name" value="EAL_sf"/>
</dbReference>
<keyword evidence="6" id="KW-1185">Reference proteome</keyword>
<feature type="domain" description="GGDEF" evidence="4">
    <location>
        <begin position="169"/>
        <end position="309"/>
    </location>
</feature>
<comment type="caution">
    <text evidence="5">The sequence shown here is derived from an EMBL/GenBank/DDBJ whole genome shotgun (WGS) entry which is preliminary data.</text>
</comment>
<dbReference type="InterPro" id="IPR000014">
    <property type="entry name" value="PAS"/>
</dbReference>
<dbReference type="PROSITE" id="PS50887">
    <property type="entry name" value="GGDEF"/>
    <property type="match status" value="1"/>
</dbReference>
<dbReference type="PROSITE" id="PS50883">
    <property type="entry name" value="EAL"/>
    <property type="match status" value="1"/>
</dbReference>
<dbReference type="CDD" id="cd00130">
    <property type="entry name" value="PAS"/>
    <property type="match status" value="1"/>
</dbReference>
<dbReference type="CDD" id="cd01949">
    <property type="entry name" value="GGDEF"/>
    <property type="match status" value="1"/>
</dbReference>
<evidence type="ECO:0000313" key="6">
    <source>
        <dbReference type="Proteomes" id="UP001138997"/>
    </source>
</evidence>
<evidence type="ECO:0000259" key="1">
    <source>
        <dbReference type="PROSITE" id="PS50112"/>
    </source>
</evidence>
<dbReference type="InterPro" id="IPR052155">
    <property type="entry name" value="Biofilm_reg_signaling"/>
</dbReference>
<feature type="domain" description="PAS" evidence="1">
    <location>
        <begin position="595"/>
        <end position="640"/>
    </location>
</feature>
<dbReference type="Gene3D" id="3.30.70.270">
    <property type="match status" value="1"/>
</dbReference>
<dbReference type="Pfam" id="PF08447">
    <property type="entry name" value="PAS_3"/>
    <property type="match status" value="1"/>
</dbReference>
<dbReference type="Pfam" id="PF00563">
    <property type="entry name" value="EAL"/>
    <property type="match status" value="1"/>
</dbReference>
<dbReference type="RefSeq" id="WP_231443492.1">
    <property type="nucleotide sequence ID" value="NZ_JAJOMB010000009.1"/>
</dbReference>
<proteinExistence type="predicted"/>
<dbReference type="SMART" id="SM00052">
    <property type="entry name" value="EAL"/>
    <property type="match status" value="1"/>
</dbReference>
<dbReference type="InterPro" id="IPR029787">
    <property type="entry name" value="Nucleotide_cyclase"/>
</dbReference>
<name>A0A9X1SVH6_9ACTN</name>
<dbReference type="InterPro" id="IPR000160">
    <property type="entry name" value="GGDEF_dom"/>
</dbReference>
<dbReference type="Gene3D" id="3.20.20.450">
    <property type="entry name" value="EAL domain"/>
    <property type="match status" value="1"/>
</dbReference>
<dbReference type="SMART" id="SM00267">
    <property type="entry name" value="GGDEF"/>
    <property type="match status" value="1"/>
</dbReference>
<dbReference type="EMBL" id="JAJOMB010000009">
    <property type="protein sequence ID" value="MCD5312850.1"/>
    <property type="molecule type" value="Genomic_DNA"/>
</dbReference>
<feature type="domain" description="EAL" evidence="3">
    <location>
        <begin position="324"/>
        <end position="574"/>
    </location>
</feature>
<evidence type="ECO:0000313" key="5">
    <source>
        <dbReference type="EMBL" id="MCD5312850.1"/>
    </source>
</evidence>
<dbReference type="InterPro" id="IPR043128">
    <property type="entry name" value="Rev_trsase/Diguanyl_cyclase"/>
</dbReference>
<dbReference type="NCBIfam" id="TIGR00229">
    <property type="entry name" value="sensory_box"/>
    <property type="match status" value="1"/>
</dbReference>
<protein>
    <submittedName>
        <fullName evidence="5">EAL domain-containing protein</fullName>
    </submittedName>
</protein>